<name>A0A3A8F0T7_9GAMM</name>
<comment type="caution">
    <text evidence="2">The sequence shown here is derived from an EMBL/GenBank/DDBJ whole genome shotgun (WGS) entry which is preliminary data.</text>
</comment>
<dbReference type="OrthoDB" id="5943at2"/>
<dbReference type="RefSeq" id="WP_120382701.1">
    <property type="nucleotide sequence ID" value="NZ_RAXT01000002.1"/>
</dbReference>
<feature type="signal peptide" evidence="1">
    <location>
        <begin position="1"/>
        <end position="21"/>
    </location>
</feature>
<organism evidence="2 3">
    <name type="scientific">Acinetobacter rongchengensis</name>
    <dbReference type="NCBI Taxonomy" id="2419601"/>
    <lineage>
        <taxon>Bacteria</taxon>
        <taxon>Pseudomonadati</taxon>
        <taxon>Pseudomonadota</taxon>
        <taxon>Gammaproteobacteria</taxon>
        <taxon>Moraxellales</taxon>
        <taxon>Moraxellaceae</taxon>
        <taxon>Acinetobacter</taxon>
    </lineage>
</organism>
<keyword evidence="3" id="KW-1185">Reference proteome</keyword>
<dbReference type="InterPro" id="IPR019613">
    <property type="entry name" value="DUF4198"/>
</dbReference>
<keyword evidence="1" id="KW-0732">Signal</keyword>
<gene>
    <name evidence="2" type="ORF">D7V20_02155</name>
</gene>
<sequence>MKKYIIPSLVLSSLFCSIVQAHEPYVAPLGYITSNTQIPVIGGYAEEALNAEHALGKISFTIIQPDNKKSEIQTSENAKTATVFDLTLKDQGTYQISAQTAYPLKYVQHNKQWKMLFDMPADQASPISERDYVIPSDFKKVPTPVEITREWSIQSFVSKEKTSPVHSITTSPIQVEFKTHPNSIYAQQPVQIIIKKSDQALKNVELLVRAQGQTDKQAQKVIVSSDGSATLNFPHSGQYLIEVSETIDTTTKPVNQYYTIISLGVLPVSTE</sequence>
<dbReference type="AlphaFoldDB" id="A0A3A8F0T7"/>
<dbReference type="Proteomes" id="UP000280405">
    <property type="component" value="Unassembled WGS sequence"/>
</dbReference>
<protein>
    <submittedName>
        <fullName evidence="2">DUF4198 domain-containing protein</fullName>
    </submittedName>
</protein>
<evidence type="ECO:0000313" key="2">
    <source>
        <dbReference type="EMBL" id="RKG40465.1"/>
    </source>
</evidence>
<accession>A0A3A8F0T7</accession>
<proteinExistence type="predicted"/>
<evidence type="ECO:0000256" key="1">
    <source>
        <dbReference type="SAM" id="SignalP"/>
    </source>
</evidence>
<reference evidence="2 3" key="1">
    <citation type="submission" date="2018-09" db="EMBL/GenBank/DDBJ databases">
        <title>The draft genome of Acinetobacter spp. strains.</title>
        <authorList>
            <person name="Qin J."/>
            <person name="Feng Y."/>
            <person name="Zong Z."/>
        </authorList>
    </citation>
    <scope>NUCLEOTIDE SEQUENCE [LARGE SCALE GENOMIC DNA]</scope>
    <source>
        <strain evidence="2 3">WCHAc060115</strain>
    </source>
</reference>
<dbReference type="EMBL" id="RAXT01000002">
    <property type="protein sequence ID" value="RKG40465.1"/>
    <property type="molecule type" value="Genomic_DNA"/>
</dbReference>
<feature type="chain" id="PRO_5017192502" evidence="1">
    <location>
        <begin position="22"/>
        <end position="271"/>
    </location>
</feature>
<dbReference type="Pfam" id="PF10670">
    <property type="entry name" value="DUF4198"/>
    <property type="match status" value="1"/>
</dbReference>
<evidence type="ECO:0000313" key="3">
    <source>
        <dbReference type="Proteomes" id="UP000280405"/>
    </source>
</evidence>